<feature type="transmembrane region" description="Helical" evidence="1">
    <location>
        <begin position="286"/>
        <end position="308"/>
    </location>
</feature>
<evidence type="ECO:0008006" key="4">
    <source>
        <dbReference type="Google" id="ProtNLM"/>
    </source>
</evidence>
<organism evidence="2 3">
    <name type="scientific">Luteimonas marina</name>
    <dbReference type="NCBI Taxonomy" id="488485"/>
    <lineage>
        <taxon>Bacteria</taxon>
        <taxon>Pseudomonadati</taxon>
        <taxon>Pseudomonadota</taxon>
        <taxon>Gammaproteobacteria</taxon>
        <taxon>Lysobacterales</taxon>
        <taxon>Lysobacteraceae</taxon>
        <taxon>Luteimonas</taxon>
    </lineage>
</organism>
<evidence type="ECO:0000313" key="3">
    <source>
        <dbReference type="Proteomes" id="UP000319980"/>
    </source>
</evidence>
<feature type="transmembrane region" description="Helical" evidence="1">
    <location>
        <begin position="202"/>
        <end position="222"/>
    </location>
</feature>
<evidence type="ECO:0000256" key="1">
    <source>
        <dbReference type="SAM" id="Phobius"/>
    </source>
</evidence>
<keyword evidence="1" id="KW-0812">Transmembrane</keyword>
<reference evidence="2 3" key="1">
    <citation type="journal article" date="2008" name="Int. J. Syst. Evol. Microbiol.">
        <title>Luteimonas marina sp. nov., isolated from seawater.</title>
        <authorList>
            <person name="Baik K.S."/>
            <person name="Park S.C."/>
            <person name="Kim M.S."/>
            <person name="Kim E.M."/>
            <person name="Park C."/>
            <person name="Chun J."/>
            <person name="Seong C.N."/>
        </authorList>
    </citation>
    <scope>NUCLEOTIDE SEQUENCE [LARGE SCALE GENOMIC DNA]</scope>
    <source>
        <strain evidence="2 3">FR1330</strain>
    </source>
</reference>
<feature type="transmembrane region" description="Helical" evidence="1">
    <location>
        <begin position="448"/>
        <end position="468"/>
    </location>
</feature>
<proteinExistence type="predicted"/>
<dbReference type="GO" id="GO:0004623">
    <property type="term" value="F:phospholipase A2 activity"/>
    <property type="evidence" value="ECO:0007669"/>
    <property type="project" value="TreeGrafter"/>
</dbReference>
<comment type="caution">
    <text evidence="2">The sequence shown here is derived from an EMBL/GenBank/DDBJ whole genome shotgun (WGS) entry which is preliminary data.</text>
</comment>
<keyword evidence="3" id="KW-1185">Reference proteome</keyword>
<evidence type="ECO:0000313" key="2">
    <source>
        <dbReference type="EMBL" id="TWT22351.1"/>
    </source>
</evidence>
<dbReference type="Proteomes" id="UP000319980">
    <property type="component" value="Unassembled WGS sequence"/>
</dbReference>
<dbReference type="PANTHER" id="PTHR10728">
    <property type="entry name" value="CYTOSOLIC PHOSPHOLIPASE A2"/>
    <property type="match status" value="1"/>
</dbReference>
<dbReference type="InterPro" id="IPR016035">
    <property type="entry name" value="Acyl_Trfase/lysoPLipase"/>
</dbReference>
<dbReference type="RefSeq" id="WP_146385611.1">
    <property type="nucleotide sequence ID" value="NZ_VOHK01000002.1"/>
</dbReference>
<dbReference type="Gene3D" id="3.40.1090.10">
    <property type="entry name" value="Cytosolic phospholipase A2 catalytic domain"/>
    <property type="match status" value="1"/>
</dbReference>
<dbReference type="OrthoDB" id="100544at2"/>
<feature type="transmembrane region" description="Helical" evidence="1">
    <location>
        <begin position="585"/>
        <end position="607"/>
    </location>
</feature>
<protein>
    <recommendedName>
        <fullName evidence="4">PNPLA domain-containing protein</fullName>
    </recommendedName>
</protein>
<keyword evidence="1" id="KW-1133">Transmembrane helix</keyword>
<feature type="transmembrane region" description="Helical" evidence="1">
    <location>
        <begin position="336"/>
        <end position="354"/>
    </location>
</feature>
<dbReference type="EMBL" id="VOHK01000002">
    <property type="protein sequence ID" value="TWT22351.1"/>
    <property type="molecule type" value="Genomic_DNA"/>
</dbReference>
<dbReference type="SUPFAM" id="SSF52151">
    <property type="entry name" value="FabD/lysophospholipase-like"/>
    <property type="match status" value="2"/>
</dbReference>
<keyword evidence="1" id="KW-0472">Membrane</keyword>
<accession>A0A5C5U7D5</accession>
<feature type="transmembrane region" description="Helical" evidence="1">
    <location>
        <begin position="243"/>
        <end position="266"/>
    </location>
</feature>
<feature type="transmembrane region" description="Helical" evidence="1">
    <location>
        <begin position="366"/>
        <end position="392"/>
    </location>
</feature>
<dbReference type="PANTHER" id="PTHR10728:SF40">
    <property type="entry name" value="PATATIN FAMILY PROTEIN"/>
    <property type="match status" value="1"/>
</dbReference>
<name>A0A5C5U7D5_9GAMM</name>
<dbReference type="GO" id="GO:0046475">
    <property type="term" value="P:glycerophospholipid catabolic process"/>
    <property type="evidence" value="ECO:0007669"/>
    <property type="project" value="TreeGrafter"/>
</dbReference>
<dbReference type="GO" id="GO:0005829">
    <property type="term" value="C:cytosol"/>
    <property type="evidence" value="ECO:0007669"/>
    <property type="project" value="TreeGrafter"/>
</dbReference>
<gene>
    <name evidence="2" type="ORF">FQY83_04790</name>
</gene>
<feature type="transmembrane region" description="Helical" evidence="1">
    <location>
        <begin position="167"/>
        <end position="190"/>
    </location>
</feature>
<sequence length="1332" mass="143828">MRLQDMLPPALKVRWGREGDAPPPDVDSVRAAELKVILGDGLRGDPGGVEAWGLALSGGGIRSATFGLGVLQALARSGLLKCFHYQSTVSGGGYIGGFLQGLIRRRGFQGAFRTLAPHNGDTDADARDAPGTQPIRHLREYSNYLSPRKSPFSGDTLGMVGTYVRNVLLVQVQLCALILAVSLSPLLLYAGAHEVMQRNPTLLLSLAGLLGMLAVVLLAYVSTYANRRAPDAGGEMPPPPRRVALAAVATIVALTVAAMFGALGLSSFEQLPGPFAALLRALPDSWADGAAGLGLVTGALYLLVWLAWQALDVWYSRFVDAGDAPPPALQRHPWRFALATIGAAACAGLTIMVLRDWLTGWRATQSLWQILAFGPPLVVAALVLTAIAHLGLAGPALSDLQREIWARVGGKTAGVVALGLTLSLVLTIHGPWVMRYGAGQGVQALSGVGWAGIVAWLATTGVGLLAAHGKRDGKGTSKRSRLLDLVARIAPWIFLLGLLVALSLAGHALLRTQGATLQSWVEQQPRAALVELAKQSSEEEFRRLSPASDSVPEPAAADGDQALDPAQSLGAYLATLHGAAITYPAAPLLLALLALAVWLLFGWAVNVNEFSLNAFYRNRLVRCYLGASNDRRNPEPTTNFDVQDDLVLADLVEVERLDGARPLYPLVGTALNLVAAKQLDWQDRKAASFCLSPGWCGYLPPESRRGDAPIGDLAAATAGTACASAGSRHSDSIAGSLTLGSAISISGAAVNPNMGYHSSPAVTFLLTLFDARLGWWLPNPSHPERPRADSSPFFGRWLLAEMLGRTHAGGKFVNLSDGGHFENLGLYELVRRRCRFILCVDAAADGDRAFADLGNAVHKCRVDFGANIDIDVAALAPQANGLAERSCAIGRIAYADGSSGTLLYLKPTLTGEEPADIAHYARSHDCFPHEPTSDQFFDEAQFESYRRLGEDIAQRALEPALERIDATPGSPGHDRLGLYDSALKEKLLIALRQRWIAPLPGVADRFALHGKALTRLFGKLRDTPALAVLDAQFYPAWTDLVADVPAASGEAPLPPLDRRTRLPPPEDFRACFYFCQELIRMMEAVYHDLGLEHAWDHPDNRGWVNAFRHWSWAPMFRIAWILGAPTFGARFVAFCQQRLDLPRLDNDPEDRQRALRVESRPVPDGMDWSRHCDQLMAEGVINHVEHSILLSDPMRKGGAAPTRLFVLRLKWSAVLARSGTDVPDTTLGVAALAGGTLRLLRIQDHVRRLGLATEFMRLLINRQVVEAVDVRGGYYGLGGVCRNRRAQQVQAWLEDALGLAHKRQQARNAAARAKREARRARRQALPPGDAVQ</sequence>
<feature type="transmembrane region" description="Helical" evidence="1">
    <location>
        <begin position="489"/>
        <end position="510"/>
    </location>
</feature>
<feature type="transmembrane region" description="Helical" evidence="1">
    <location>
        <begin position="404"/>
        <end position="428"/>
    </location>
</feature>